<feature type="compositionally biased region" description="Polar residues" evidence="1">
    <location>
        <begin position="79"/>
        <end position="88"/>
    </location>
</feature>
<dbReference type="Proteomes" id="UP001153269">
    <property type="component" value="Unassembled WGS sequence"/>
</dbReference>
<reference evidence="2" key="1">
    <citation type="submission" date="2020-03" db="EMBL/GenBank/DDBJ databases">
        <authorList>
            <person name="Weist P."/>
        </authorList>
    </citation>
    <scope>NUCLEOTIDE SEQUENCE</scope>
</reference>
<name>A0A9N7VB55_PLEPL</name>
<proteinExistence type="predicted"/>
<dbReference type="AlphaFoldDB" id="A0A9N7VB55"/>
<evidence type="ECO:0000256" key="1">
    <source>
        <dbReference type="SAM" id="MobiDB-lite"/>
    </source>
</evidence>
<sequence>MEEIEDVCVQCLSYPASRRGEVIDNPCTGKPPHAVALTGVRLGTTEALQSRVEREKNHNSVVSSLKTGPCSRTFHSQASALGLSSSKTHGPATCHTDTARGGSDDAEQQDAIAHFDLASLKSAAEVGGGDGGKDEGGGGERRREEKAGKG</sequence>
<feature type="region of interest" description="Disordered" evidence="1">
    <location>
        <begin position="79"/>
        <end position="150"/>
    </location>
</feature>
<dbReference type="EMBL" id="CADEAL010003591">
    <property type="protein sequence ID" value="CAB1445253.1"/>
    <property type="molecule type" value="Genomic_DNA"/>
</dbReference>
<gene>
    <name evidence="2" type="ORF">PLEPLA_LOCUS32984</name>
</gene>
<evidence type="ECO:0000313" key="2">
    <source>
        <dbReference type="EMBL" id="CAB1445253.1"/>
    </source>
</evidence>
<feature type="compositionally biased region" description="Basic and acidic residues" evidence="1">
    <location>
        <begin position="131"/>
        <end position="150"/>
    </location>
</feature>
<evidence type="ECO:0000313" key="3">
    <source>
        <dbReference type="Proteomes" id="UP001153269"/>
    </source>
</evidence>
<organism evidence="2 3">
    <name type="scientific">Pleuronectes platessa</name>
    <name type="common">European plaice</name>
    <dbReference type="NCBI Taxonomy" id="8262"/>
    <lineage>
        <taxon>Eukaryota</taxon>
        <taxon>Metazoa</taxon>
        <taxon>Chordata</taxon>
        <taxon>Craniata</taxon>
        <taxon>Vertebrata</taxon>
        <taxon>Euteleostomi</taxon>
        <taxon>Actinopterygii</taxon>
        <taxon>Neopterygii</taxon>
        <taxon>Teleostei</taxon>
        <taxon>Neoteleostei</taxon>
        <taxon>Acanthomorphata</taxon>
        <taxon>Carangaria</taxon>
        <taxon>Pleuronectiformes</taxon>
        <taxon>Pleuronectoidei</taxon>
        <taxon>Pleuronectidae</taxon>
        <taxon>Pleuronectes</taxon>
    </lineage>
</organism>
<comment type="caution">
    <text evidence="2">The sequence shown here is derived from an EMBL/GenBank/DDBJ whole genome shotgun (WGS) entry which is preliminary data.</text>
</comment>
<accession>A0A9N7VB55</accession>
<protein>
    <submittedName>
        <fullName evidence="2">Uncharacterized protein</fullName>
    </submittedName>
</protein>
<keyword evidence="3" id="KW-1185">Reference proteome</keyword>